<dbReference type="GeneID" id="90076885"/>
<accession>A0AAV5QWG0</accession>
<feature type="region of interest" description="Disordered" evidence="8">
    <location>
        <begin position="153"/>
        <end position="189"/>
    </location>
</feature>
<dbReference type="AlphaFoldDB" id="A0AAV5QWG0"/>
<dbReference type="InterPro" id="IPR051898">
    <property type="entry name" value="Ribosome_Assembly_3"/>
</dbReference>
<evidence type="ECO:0000256" key="1">
    <source>
        <dbReference type="ARBA" id="ARBA00003035"/>
    </source>
</evidence>
<keyword evidence="5" id="KW-0690">Ribosome biogenesis</keyword>
<feature type="compositionally biased region" description="Basic and acidic residues" evidence="8">
    <location>
        <begin position="48"/>
        <end position="68"/>
    </location>
</feature>
<name>A0AAV5QWG0_9ASCO</name>
<dbReference type="GO" id="GO:0030687">
    <property type="term" value="C:preribosome, large subunit precursor"/>
    <property type="evidence" value="ECO:0007669"/>
    <property type="project" value="TreeGrafter"/>
</dbReference>
<evidence type="ECO:0000313" key="11">
    <source>
        <dbReference type="Proteomes" id="UP001360560"/>
    </source>
</evidence>
<sequence>MVKAVSIDNKPAANKKRASRRRKKRRTEDFSSSESDSSSDSSDDDSEHDSKNDNDNDIEMKDTEQLKEKPKKKSDISSIETKNVELHNVVEEDVVEGKGINKLSNELKKKLNEINLHSNKNTNVTKISFESIQNSEEFLKRFAVENLVDGGSASRINSETQQKLQPSKTIEKSSNHDANGNSNSQNENKKSELLDEYLSLMMGNYEADLDDLRKANDLNEFSLPILANLLREGGNIFDYESLSTIVTK</sequence>
<keyword evidence="7" id="KW-0687">Ribonucleoprotein</keyword>
<keyword evidence="11" id="KW-1185">Reference proteome</keyword>
<evidence type="ECO:0000256" key="8">
    <source>
        <dbReference type="SAM" id="MobiDB-lite"/>
    </source>
</evidence>
<comment type="subcellular location">
    <subcellularLocation>
        <location evidence="2">Nucleus</location>
        <location evidence="2">Nucleolus</location>
    </subcellularLocation>
</comment>
<evidence type="ECO:0000259" key="9">
    <source>
        <dbReference type="Pfam" id="PF14615"/>
    </source>
</evidence>
<dbReference type="PANTHER" id="PTHR28127:SF1">
    <property type="entry name" value="RIBOSOME ASSEMBLY PROTEIN 3"/>
    <property type="match status" value="1"/>
</dbReference>
<dbReference type="InterPro" id="IPR028217">
    <property type="entry name" value="Rsa3_C"/>
</dbReference>
<comment type="caution">
    <text evidence="10">The sequence shown here is derived from an EMBL/GenBank/DDBJ whole genome shotgun (WGS) entry which is preliminary data.</text>
</comment>
<evidence type="ECO:0000256" key="5">
    <source>
        <dbReference type="ARBA" id="ARBA00022517"/>
    </source>
</evidence>
<proteinExistence type="inferred from homology"/>
<dbReference type="Pfam" id="PF14615">
    <property type="entry name" value="Rsa3"/>
    <property type="match status" value="1"/>
</dbReference>
<evidence type="ECO:0000256" key="3">
    <source>
        <dbReference type="ARBA" id="ARBA00006256"/>
    </source>
</evidence>
<feature type="region of interest" description="Disordered" evidence="8">
    <location>
        <begin position="1"/>
        <end position="82"/>
    </location>
</feature>
<dbReference type="RefSeq" id="XP_064855892.1">
    <property type="nucleotide sequence ID" value="XM_064999820.1"/>
</dbReference>
<gene>
    <name evidence="10" type="ORF">DASC09_062360</name>
</gene>
<keyword evidence="6" id="KW-0539">Nucleus</keyword>
<evidence type="ECO:0000313" key="10">
    <source>
        <dbReference type="EMBL" id="GMM38897.1"/>
    </source>
</evidence>
<evidence type="ECO:0000256" key="2">
    <source>
        <dbReference type="ARBA" id="ARBA00004604"/>
    </source>
</evidence>
<comment type="function">
    <text evidence="1">Required for efficient biogenesis of the 60S ribosomal subunit.</text>
</comment>
<evidence type="ECO:0000256" key="4">
    <source>
        <dbReference type="ARBA" id="ARBA00015339"/>
    </source>
</evidence>
<dbReference type="PANTHER" id="PTHR28127">
    <property type="entry name" value="RIBOSOME ASSEMBLY PROTEIN 3"/>
    <property type="match status" value="1"/>
</dbReference>
<feature type="compositionally biased region" description="Low complexity" evidence="8">
    <location>
        <begin position="30"/>
        <end position="40"/>
    </location>
</feature>
<comment type="similarity">
    <text evidence="3">Belongs to the RSA3 family.</text>
</comment>
<dbReference type="GO" id="GO:0000027">
    <property type="term" value="P:ribosomal large subunit assembly"/>
    <property type="evidence" value="ECO:0007669"/>
    <property type="project" value="TreeGrafter"/>
</dbReference>
<feature type="domain" description="Ribosome-assembly protein 3 C-terminal" evidence="9">
    <location>
        <begin position="195"/>
        <end position="238"/>
    </location>
</feature>
<protein>
    <recommendedName>
        <fullName evidence="4">Ribosome assembly protein 3</fullName>
    </recommendedName>
</protein>
<dbReference type="Proteomes" id="UP001360560">
    <property type="component" value="Unassembled WGS sequence"/>
</dbReference>
<evidence type="ECO:0000256" key="7">
    <source>
        <dbReference type="ARBA" id="ARBA00023274"/>
    </source>
</evidence>
<dbReference type="GO" id="GO:0005730">
    <property type="term" value="C:nucleolus"/>
    <property type="evidence" value="ECO:0007669"/>
    <property type="project" value="UniProtKB-SubCell"/>
</dbReference>
<reference evidence="10 11" key="1">
    <citation type="journal article" date="2023" name="Elife">
        <title>Identification of key yeast species and microbe-microbe interactions impacting larval growth of Drosophila in the wild.</title>
        <authorList>
            <person name="Mure A."/>
            <person name="Sugiura Y."/>
            <person name="Maeda R."/>
            <person name="Honda K."/>
            <person name="Sakurai N."/>
            <person name="Takahashi Y."/>
            <person name="Watada M."/>
            <person name="Katoh T."/>
            <person name="Gotoh A."/>
            <person name="Gotoh Y."/>
            <person name="Taniguchi I."/>
            <person name="Nakamura K."/>
            <person name="Hayashi T."/>
            <person name="Katayama T."/>
            <person name="Uemura T."/>
            <person name="Hattori Y."/>
        </authorList>
    </citation>
    <scope>NUCLEOTIDE SEQUENCE [LARGE SCALE GENOMIC DNA]</scope>
    <source>
        <strain evidence="10 11">SC-9</strain>
    </source>
</reference>
<feature type="compositionally biased region" description="Basic residues" evidence="8">
    <location>
        <begin position="13"/>
        <end position="25"/>
    </location>
</feature>
<evidence type="ECO:0000256" key="6">
    <source>
        <dbReference type="ARBA" id="ARBA00023242"/>
    </source>
</evidence>
<organism evidence="10 11">
    <name type="scientific">Saccharomycopsis crataegensis</name>
    <dbReference type="NCBI Taxonomy" id="43959"/>
    <lineage>
        <taxon>Eukaryota</taxon>
        <taxon>Fungi</taxon>
        <taxon>Dikarya</taxon>
        <taxon>Ascomycota</taxon>
        <taxon>Saccharomycotina</taxon>
        <taxon>Saccharomycetes</taxon>
        <taxon>Saccharomycopsidaceae</taxon>
        <taxon>Saccharomycopsis</taxon>
    </lineage>
</organism>
<feature type="compositionally biased region" description="Polar residues" evidence="8">
    <location>
        <begin position="154"/>
        <end position="168"/>
    </location>
</feature>
<dbReference type="EMBL" id="BTFZ01000020">
    <property type="protein sequence ID" value="GMM38897.1"/>
    <property type="molecule type" value="Genomic_DNA"/>
</dbReference>